<dbReference type="SMART" id="SM00267">
    <property type="entry name" value="GGDEF"/>
    <property type="match status" value="1"/>
</dbReference>
<evidence type="ECO:0000259" key="8">
    <source>
        <dbReference type="PROSITE" id="PS50887"/>
    </source>
</evidence>
<feature type="chain" id="PRO_5003428885" description="diguanylate cyclase" evidence="7">
    <location>
        <begin position="34"/>
        <end position="328"/>
    </location>
</feature>
<evidence type="ECO:0000256" key="1">
    <source>
        <dbReference type="ARBA" id="ARBA00001946"/>
    </source>
</evidence>
<feature type="domain" description="GGDEF" evidence="8">
    <location>
        <begin position="190"/>
        <end position="324"/>
    </location>
</feature>
<evidence type="ECO:0000313" key="10">
    <source>
        <dbReference type="Proteomes" id="UP000004491"/>
    </source>
</evidence>
<keyword evidence="4" id="KW-0175">Coiled coil</keyword>
<evidence type="ECO:0000256" key="3">
    <source>
        <dbReference type="ARBA" id="ARBA00034247"/>
    </source>
</evidence>
<gene>
    <name evidence="9" type="ORF">Rifp1Sym_ds00100</name>
</gene>
<evidence type="ECO:0000256" key="5">
    <source>
        <dbReference type="SAM" id="MobiDB-lite"/>
    </source>
</evidence>
<dbReference type="FunFam" id="3.30.70.270:FF:000001">
    <property type="entry name" value="Diguanylate cyclase domain protein"/>
    <property type="match status" value="1"/>
</dbReference>
<evidence type="ECO:0000256" key="7">
    <source>
        <dbReference type="SAM" id="SignalP"/>
    </source>
</evidence>
<name>G2DGN5_9GAMM</name>
<keyword evidence="6" id="KW-0472">Membrane</keyword>
<feature type="signal peptide" evidence="7">
    <location>
        <begin position="1"/>
        <end position="33"/>
    </location>
</feature>
<dbReference type="PANTHER" id="PTHR45138:SF9">
    <property type="entry name" value="DIGUANYLATE CYCLASE DGCM-RELATED"/>
    <property type="match status" value="1"/>
</dbReference>
<dbReference type="EC" id="2.7.7.65" evidence="2"/>
<feature type="coiled-coil region" evidence="4">
    <location>
        <begin position="252"/>
        <end position="314"/>
    </location>
</feature>
<dbReference type="InterPro" id="IPR050469">
    <property type="entry name" value="Diguanylate_Cyclase"/>
</dbReference>
<dbReference type="PROSITE" id="PS50887">
    <property type="entry name" value="GGDEF"/>
    <property type="match status" value="1"/>
</dbReference>
<feature type="coiled-coil region" evidence="4">
    <location>
        <begin position="135"/>
        <end position="162"/>
    </location>
</feature>
<reference evidence="9" key="1">
    <citation type="journal article" date="2011" name="ISME J.">
        <title>The endosymbionts of the deep-sea tubeworms Riftia pachyptila and Tevnia jerichonana share an identical physiology as revealed by proteogenomic analyses.</title>
        <authorList>
            <person name="Gardebrecht A."/>
            <person name="Markert S."/>
            <person name="Felbeck H."/>
            <person name="Thuermer A."/>
            <person name="Albrecht D."/>
            <person name="Wollherr A."/>
            <person name="Kabisch J."/>
            <person name="Lehmann R."/>
            <person name="Daniel R."/>
            <person name="Liesegang H."/>
            <person name="Hecker M."/>
            <person name="Sievert S.M."/>
            <person name="Schweder T."/>
        </authorList>
    </citation>
    <scope>NUCLEOTIDE SEQUENCE [LARGE SCALE GENOMIC DNA]</scope>
</reference>
<dbReference type="InterPro" id="IPR000160">
    <property type="entry name" value="GGDEF_dom"/>
</dbReference>
<feature type="region of interest" description="Disordered" evidence="5">
    <location>
        <begin position="38"/>
        <end position="63"/>
    </location>
</feature>
<keyword evidence="6" id="KW-1133">Transmembrane helix</keyword>
<dbReference type="Proteomes" id="UP000004491">
    <property type="component" value="Unassembled WGS sequence"/>
</dbReference>
<evidence type="ECO:0000256" key="6">
    <source>
        <dbReference type="SAM" id="Phobius"/>
    </source>
</evidence>
<keyword evidence="6" id="KW-0812">Transmembrane</keyword>
<keyword evidence="10" id="KW-1185">Reference proteome</keyword>
<dbReference type="AlphaFoldDB" id="G2DGN5"/>
<dbReference type="InterPro" id="IPR043128">
    <property type="entry name" value="Rev_trsase/Diguanyl_cyclase"/>
</dbReference>
<dbReference type="Gene3D" id="3.30.70.270">
    <property type="match status" value="1"/>
</dbReference>
<comment type="catalytic activity">
    <reaction evidence="3">
        <text>2 GTP = 3',3'-c-di-GMP + 2 diphosphate</text>
        <dbReference type="Rhea" id="RHEA:24898"/>
        <dbReference type="ChEBI" id="CHEBI:33019"/>
        <dbReference type="ChEBI" id="CHEBI:37565"/>
        <dbReference type="ChEBI" id="CHEBI:58805"/>
        <dbReference type="EC" id="2.7.7.65"/>
    </reaction>
</comment>
<organism evidence="9 10">
    <name type="scientific">endosymbiont of Riftia pachyptila</name>
    <name type="common">vent Ph05</name>
    <dbReference type="NCBI Taxonomy" id="1048808"/>
    <lineage>
        <taxon>Bacteria</taxon>
        <taxon>Pseudomonadati</taxon>
        <taxon>Pseudomonadota</taxon>
        <taxon>Gammaproteobacteria</taxon>
        <taxon>sulfur-oxidizing symbionts</taxon>
    </lineage>
</organism>
<accession>G2DGN5</accession>
<sequence length="328" mass="36758">MQMENNAPPARLPPSLRSLLLLLLSLVALPAAATLLPPGSTSGQPNNHRADQFPSAADPSQQLADSNWPQLTRIILQGLDSITPEETHALYRRAIDLQHAQWWPEQQFFLRAVALLGILFTLTTLLANRRLQHRLATQTNTLNQQLSERNQLEHKLRQLNTTDILTGILNRHCTLEILRKELGRHHRYRSPLCVALFDIDHLNRVNGSFGHTAGDSVLKQLAGIFTRELRELDTFGQIGGEEFLAILPQTKIPQAERAAERIRRAVEQMQMRIDTGQRLRLTVSVGIASADPAIRQIEELLQQSALAMAAAKQRGRNQVAIFEPVLAN</sequence>
<proteinExistence type="predicted"/>
<dbReference type="CDD" id="cd01949">
    <property type="entry name" value="GGDEF"/>
    <property type="match status" value="1"/>
</dbReference>
<feature type="transmembrane region" description="Helical" evidence="6">
    <location>
        <begin position="108"/>
        <end position="127"/>
    </location>
</feature>
<evidence type="ECO:0000256" key="4">
    <source>
        <dbReference type="SAM" id="Coils"/>
    </source>
</evidence>
<protein>
    <recommendedName>
        <fullName evidence="2">diguanylate cyclase</fullName>
        <ecNumber evidence="2">2.7.7.65</ecNumber>
    </recommendedName>
</protein>
<evidence type="ECO:0000313" key="9">
    <source>
        <dbReference type="EMBL" id="EGV50225.1"/>
    </source>
</evidence>
<dbReference type="Pfam" id="PF00990">
    <property type="entry name" value="GGDEF"/>
    <property type="match status" value="1"/>
</dbReference>
<dbReference type="SUPFAM" id="SSF55073">
    <property type="entry name" value="Nucleotide cyclase"/>
    <property type="match status" value="1"/>
</dbReference>
<dbReference type="NCBIfam" id="TIGR00254">
    <property type="entry name" value="GGDEF"/>
    <property type="match status" value="1"/>
</dbReference>
<dbReference type="InterPro" id="IPR029787">
    <property type="entry name" value="Nucleotide_cyclase"/>
</dbReference>
<keyword evidence="7" id="KW-0732">Signal</keyword>
<comment type="caution">
    <text evidence="9">The sequence shown here is derived from an EMBL/GenBank/DDBJ whole genome shotgun (WGS) entry which is preliminary data.</text>
</comment>
<dbReference type="GO" id="GO:0052621">
    <property type="term" value="F:diguanylate cyclase activity"/>
    <property type="evidence" value="ECO:0007669"/>
    <property type="project" value="UniProtKB-EC"/>
</dbReference>
<dbReference type="PANTHER" id="PTHR45138">
    <property type="entry name" value="REGULATORY COMPONENTS OF SENSORY TRANSDUCTION SYSTEM"/>
    <property type="match status" value="1"/>
</dbReference>
<dbReference type="EMBL" id="AFOC01000098">
    <property type="protein sequence ID" value="EGV50225.1"/>
    <property type="molecule type" value="Genomic_DNA"/>
</dbReference>
<comment type="cofactor">
    <cofactor evidence="1">
        <name>Mg(2+)</name>
        <dbReference type="ChEBI" id="CHEBI:18420"/>
    </cofactor>
</comment>
<evidence type="ECO:0000256" key="2">
    <source>
        <dbReference type="ARBA" id="ARBA00012528"/>
    </source>
</evidence>